<dbReference type="Gene3D" id="3.40.190.290">
    <property type="match status" value="1"/>
</dbReference>
<accession>A0A501WID4</accession>
<gene>
    <name evidence="6" type="ORF">FJM51_15410</name>
</gene>
<dbReference type="SUPFAM" id="SSF53850">
    <property type="entry name" value="Periplasmic binding protein-like II"/>
    <property type="match status" value="1"/>
</dbReference>
<protein>
    <submittedName>
        <fullName evidence="6">LysR family transcriptional regulator</fullName>
    </submittedName>
</protein>
<organism evidence="6 7">
    <name type="scientific">Amaricoccus solimangrovi</name>
    <dbReference type="NCBI Taxonomy" id="2589815"/>
    <lineage>
        <taxon>Bacteria</taxon>
        <taxon>Pseudomonadati</taxon>
        <taxon>Pseudomonadota</taxon>
        <taxon>Alphaproteobacteria</taxon>
        <taxon>Rhodobacterales</taxon>
        <taxon>Paracoccaceae</taxon>
        <taxon>Amaricoccus</taxon>
    </lineage>
</organism>
<comment type="similarity">
    <text evidence="1">Belongs to the LysR transcriptional regulatory family.</text>
</comment>
<dbReference type="OrthoDB" id="9813056at2"/>
<keyword evidence="4" id="KW-0804">Transcription</keyword>
<evidence type="ECO:0000256" key="4">
    <source>
        <dbReference type="ARBA" id="ARBA00023163"/>
    </source>
</evidence>
<name>A0A501WID4_9RHOB</name>
<dbReference type="InterPro" id="IPR036390">
    <property type="entry name" value="WH_DNA-bd_sf"/>
</dbReference>
<dbReference type="InterPro" id="IPR058163">
    <property type="entry name" value="LysR-type_TF_proteobact-type"/>
</dbReference>
<evidence type="ECO:0000256" key="3">
    <source>
        <dbReference type="ARBA" id="ARBA00023125"/>
    </source>
</evidence>
<dbReference type="InterPro" id="IPR036388">
    <property type="entry name" value="WH-like_DNA-bd_sf"/>
</dbReference>
<dbReference type="InterPro" id="IPR005119">
    <property type="entry name" value="LysR_subst-bd"/>
</dbReference>
<dbReference type="GO" id="GO:0043565">
    <property type="term" value="F:sequence-specific DNA binding"/>
    <property type="evidence" value="ECO:0007669"/>
    <property type="project" value="TreeGrafter"/>
</dbReference>
<dbReference type="CDD" id="cd08422">
    <property type="entry name" value="PBP2_CrgA_like"/>
    <property type="match status" value="1"/>
</dbReference>
<dbReference type="SUPFAM" id="SSF46785">
    <property type="entry name" value="Winged helix' DNA-binding domain"/>
    <property type="match status" value="1"/>
</dbReference>
<dbReference type="RefSeq" id="WP_140455034.1">
    <property type="nucleotide sequence ID" value="NZ_VFRP01000016.1"/>
</dbReference>
<dbReference type="AlphaFoldDB" id="A0A501WID4"/>
<dbReference type="Pfam" id="PF00126">
    <property type="entry name" value="HTH_1"/>
    <property type="match status" value="1"/>
</dbReference>
<dbReference type="FunFam" id="1.10.10.10:FF:000001">
    <property type="entry name" value="LysR family transcriptional regulator"/>
    <property type="match status" value="1"/>
</dbReference>
<dbReference type="EMBL" id="VFRP01000016">
    <property type="protein sequence ID" value="TPE49269.1"/>
    <property type="molecule type" value="Genomic_DNA"/>
</dbReference>
<dbReference type="PANTHER" id="PTHR30537:SF5">
    <property type="entry name" value="HTH-TYPE TRANSCRIPTIONAL ACTIVATOR TTDR-RELATED"/>
    <property type="match status" value="1"/>
</dbReference>
<dbReference type="PROSITE" id="PS50931">
    <property type="entry name" value="HTH_LYSR"/>
    <property type="match status" value="1"/>
</dbReference>
<evidence type="ECO:0000259" key="5">
    <source>
        <dbReference type="PROSITE" id="PS50931"/>
    </source>
</evidence>
<dbReference type="Pfam" id="PF03466">
    <property type="entry name" value="LysR_substrate"/>
    <property type="match status" value="1"/>
</dbReference>
<comment type="caution">
    <text evidence="6">The sequence shown here is derived from an EMBL/GenBank/DDBJ whole genome shotgun (WGS) entry which is preliminary data.</text>
</comment>
<dbReference type="GO" id="GO:0003700">
    <property type="term" value="F:DNA-binding transcription factor activity"/>
    <property type="evidence" value="ECO:0007669"/>
    <property type="project" value="InterPro"/>
</dbReference>
<keyword evidence="2" id="KW-0805">Transcription regulation</keyword>
<dbReference type="PANTHER" id="PTHR30537">
    <property type="entry name" value="HTH-TYPE TRANSCRIPTIONAL REGULATOR"/>
    <property type="match status" value="1"/>
</dbReference>
<keyword evidence="7" id="KW-1185">Reference proteome</keyword>
<dbReference type="Gene3D" id="1.10.10.10">
    <property type="entry name" value="Winged helix-like DNA-binding domain superfamily/Winged helix DNA-binding domain"/>
    <property type="match status" value="1"/>
</dbReference>
<evidence type="ECO:0000256" key="1">
    <source>
        <dbReference type="ARBA" id="ARBA00009437"/>
    </source>
</evidence>
<dbReference type="GO" id="GO:0006351">
    <property type="term" value="P:DNA-templated transcription"/>
    <property type="evidence" value="ECO:0007669"/>
    <property type="project" value="TreeGrafter"/>
</dbReference>
<reference evidence="6 7" key="1">
    <citation type="submission" date="2019-06" db="EMBL/GenBank/DDBJ databases">
        <title>A novel bacterium of genus Amaricoccus, isolated from marine sediment.</title>
        <authorList>
            <person name="Huang H."/>
            <person name="Mo K."/>
            <person name="Hu Y."/>
        </authorList>
    </citation>
    <scope>NUCLEOTIDE SEQUENCE [LARGE SCALE GENOMIC DNA]</scope>
    <source>
        <strain evidence="6 7">HB172011</strain>
    </source>
</reference>
<evidence type="ECO:0000256" key="2">
    <source>
        <dbReference type="ARBA" id="ARBA00023015"/>
    </source>
</evidence>
<proteinExistence type="inferred from homology"/>
<sequence length="294" mass="32001">MDEIEDLRSFVEIARSRSLSRAAEAMGISKSMVSRRLTRLEAGFGARLFDRTTRGVRPTEAGDELITRAERILAELEEAREVVAARSGTVLGTLRLAAPLAYGVHALTPLLGELAAANPGLEIEVDFDDRFVDLIESRFDAVIRIGTLPDSSFIARRLAPVRAHCVASPDYLARRGRPAHPRDLAGHDCLRYLTRGGSEWEFVSAGRRVGFRPRGRLASTSGDAILRWAIAGYGIALLPSFMGGDAIAGKRLERVLPDFPSPESALWIMRPPGGYVPAKVRVLTDFLVARLGGG</sequence>
<keyword evidence="3" id="KW-0238">DNA-binding</keyword>
<feature type="domain" description="HTH lysR-type" evidence="5">
    <location>
        <begin position="1"/>
        <end position="59"/>
    </location>
</feature>
<dbReference type="InterPro" id="IPR000847">
    <property type="entry name" value="LysR_HTH_N"/>
</dbReference>
<dbReference type="Proteomes" id="UP000319255">
    <property type="component" value="Unassembled WGS sequence"/>
</dbReference>
<evidence type="ECO:0000313" key="7">
    <source>
        <dbReference type="Proteomes" id="UP000319255"/>
    </source>
</evidence>
<evidence type="ECO:0000313" key="6">
    <source>
        <dbReference type="EMBL" id="TPE49269.1"/>
    </source>
</evidence>